<evidence type="ECO:0000313" key="2">
    <source>
        <dbReference type="Proteomes" id="UP000324800"/>
    </source>
</evidence>
<sequence length="174" mass="20903">METCYELLPFLREMKKNKYIVLVKGNECWLYLDNPADSVWIGIDEQTPERARKEIGSQKIMITVFWGADRIWHIHALPHEKSMTSVTFINNILTQLFGKMHQGIEHLDQVYELLNKPWIDRNRSRRTIQAQCRLRLVQKIFFNRLLIPHHLFRNPILHQHNFILIFKTYHLGED</sequence>
<dbReference type="GO" id="GO:0003676">
    <property type="term" value="F:nucleic acid binding"/>
    <property type="evidence" value="ECO:0007669"/>
    <property type="project" value="InterPro"/>
</dbReference>
<dbReference type="Proteomes" id="UP000324800">
    <property type="component" value="Unassembled WGS sequence"/>
</dbReference>
<name>A0A5J4WRL5_9EUKA</name>
<organism evidence="1 2">
    <name type="scientific">Streblomastix strix</name>
    <dbReference type="NCBI Taxonomy" id="222440"/>
    <lineage>
        <taxon>Eukaryota</taxon>
        <taxon>Metamonada</taxon>
        <taxon>Preaxostyla</taxon>
        <taxon>Oxymonadida</taxon>
        <taxon>Streblomastigidae</taxon>
        <taxon>Streblomastix</taxon>
    </lineage>
</organism>
<protein>
    <submittedName>
        <fullName evidence="1">Uncharacterized protein</fullName>
    </submittedName>
</protein>
<proteinExistence type="predicted"/>
<dbReference type="EMBL" id="SNRW01001153">
    <property type="protein sequence ID" value="KAA6397560.1"/>
    <property type="molecule type" value="Genomic_DNA"/>
</dbReference>
<reference evidence="1 2" key="1">
    <citation type="submission" date="2019-03" db="EMBL/GenBank/DDBJ databases">
        <title>Single cell metagenomics reveals metabolic interactions within the superorganism composed of flagellate Streblomastix strix and complex community of Bacteroidetes bacteria on its surface.</title>
        <authorList>
            <person name="Treitli S.C."/>
            <person name="Kolisko M."/>
            <person name="Husnik F."/>
            <person name="Keeling P."/>
            <person name="Hampl V."/>
        </authorList>
    </citation>
    <scope>NUCLEOTIDE SEQUENCE [LARGE SCALE GENOMIC DNA]</scope>
    <source>
        <strain evidence="1">ST1C</strain>
    </source>
</reference>
<dbReference type="AlphaFoldDB" id="A0A5J4WRL5"/>
<evidence type="ECO:0000313" key="1">
    <source>
        <dbReference type="EMBL" id="KAA6397560.1"/>
    </source>
</evidence>
<accession>A0A5J4WRL5</accession>
<comment type="caution">
    <text evidence="1">The sequence shown here is derived from an EMBL/GenBank/DDBJ whole genome shotgun (WGS) entry which is preliminary data.</text>
</comment>
<dbReference type="Pfam" id="PF01359">
    <property type="entry name" value="Transposase_1"/>
    <property type="match status" value="1"/>
</dbReference>
<gene>
    <name evidence="1" type="ORF">EZS28_006915</name>
</gene>
<dbReference type="Gene3D" id="3.30.420.10">
    <property type="entry name" value="Ribonuclease H-like superfamily/Ribonuclease H"/>
    <property type="match status" value="1"/>
</dbReference>
<dbReference type="InterPro" id="IPR001888">
    <property type="entry name" value="Transposase_1"/>
</dbReference>
<dbReference type="InterPro" id="IPR036397">
    <property type="entry name" value="RNaseH_sf"/>
</dbReference>